<protein>
    <submittedName>
        <fullName evidence="1">Uncharacterized protein</fullName>
    </submittedName>
</protein>
<reference evidence="1 2" key="1">
    <citation type="journal article" date="2021" name="Commun. Biol.">
        <title>The genome of Shorea leprosula (Dipterocarpaceae) highlights the ecological relevance of drought in aseasonal tropical rainforests.</title>
        <authorList>
            <person name="Ng K.K.S."/>
            <person name="Kobayashi M.J."/>
            <person name="Fawcett J.A."/>
            <person name="Hatakeyama M."/>
            <person name="Paape T."/>
            <person name="Ng C.H."/>
            <person name="Ang C.C."/>
            <person name="Tnah L.H."/>
            <person name="Lee C.T."/>
            <person name="Nishiyama T."/>
            <person name="Sese J."/>
            <person name="O'Brien M.J."/>
            <person name="Copetti D."/>
            <person name="Mohd Noor M.I."/>
            <person name="Ong R.C."/>
            <person name="Putra M."/>
            <person name="Sireger I.Z."/>
            <person name="Indrioko S."/>
            <person name="Kosugi Y."/>
            <person name="Izuno A."/>
            <person name="Isagi Y."/>
            <person name="Lee S.L."/>
            <person name="Shimizu K.K."/>
        </authorList>
    </citation>
    <scope>NUCLEOTIDE SEQUENCE [LARGE SCALE GENOMIC DNA]</scope>
    <source>
        <strain evidence="1">214</strain>
    </source>
</reference>
<organism evidence="1 2">
    <name type="scientific">Rubroshorea leprosula</name>
    <dbReference type="NCBI Taxonomy" id="152421"/>
    <lineage>
        <taxon>Eukaryota</taxon>
        <taxon>Viridiplantae</taxon>
        <taxon>Streptophyta</taxon>
        <taxon>Embryophyta</taxon>
        <taxon>Tracheophyta</taxon>
        <taxon>Spermatophyta</taxon>
        <taxon>Magnoliopsida</taxon>
        <taxon>eudicotyledons</taxon>
        <taxon>Gunneridae</taxon>
        <taxon>Pentapetalae</taxon>
        <taxon>rosids</taxon>
        <taxon>malvids</taxon>
        <taxon>Malvales</taxon>
        <taxon>Dipterocarpaceae</taxon>
        <taxon>Rubroshorea</taxon>
    </lineage>
</organism>
<comment type="caution">
    <text evidence="1">The sequence shown here is derived from an EMBL/GenBank/DDBJ whole genome shotgun (WGS) entry which is preliminary data.</text>
</comment>
<gene>
    <name evidence="1" type="ORF">SLEP1_g48267</name>
</gene>
<evidence type="ECO:0000313" key="2">
    <source>
        <dbReference type="Proteomes" id="UP001054252"/>
    </source>
</evidence>
<dbReference type="EMBL" id="BPVZ01000143">
    <property type="protein sequence ID" value="GKV40658.1"/>
    <property type="molecule type" value="Genomic_DNA"/>
</dbReference>
<dbReference type="Proteomes" id="UP001054252">
    <property type="component" value="Unassembled WGS sequence"/>
</dbReference>
<evidence type="ECO:0000313" key="1">
    <source>
        <dbReference type="EMBL" id="GKV40658.1"/>
    </source>
</evidence>
<accession>A0AAV5LT50</accession>
<keyword evidence="2" id="KW-1185">Reference proteome</keyword>
<sequence length="118" mass="13544">MLTNTSKQLSETLRPTTSSHTIHSLCSPLININNTPHRYHFPTCRAWTIPPVQPDLLTCDRNPSSRGSTFFLPAWSLIRVFWAFRLLLTLSPLPRMWMILLLILTSTSAREATRFSFS</sequence>
<name>A0AAV5LT50_9ROSI</name>
<proteinExistence type="predicted"/>
<dbReference type="AlphaFoldDB" id="A0AAV5LT50"/>